<dbReference type="PROSITE" id="PS51318">
    <property type="entry name" value="TAT"/>
    <property type="match status" value="1"/>
</dbReference>
<dbReference type="InterPro" id="IPR036249">
    <property type="entry name" value="Thioredoxin-like_sf"/>
</dbReference>
<dbReference type="InterPro" id="IPR013766">
    <property type="entry name" value="Thioredoxin_domain"/>
</dbReference>
<dbReference type="PANTHER" id="PTHR42852:SF13">
    <property type="entry name" value="PROTEIN DIPZ"/>
    <property type="match status" value="1"/>
</dbReference>
<organism evidence="2 3">
    <name type="scientific">Vineibacter terrae</name>
    <dbReference type="NCBI Taxonomy" id="2586908"/>
    <lineage>
        <taxon>Bacteria</taxon>
        <taxon>Pseudomonadati</taxon>
        <taxon>Pseudomonadota</taxon>
        <taxon>Alphaproteobacteria</taxon>
        <taxon>Hyphomicrobiales</taxon>
        <taxon>Vineibacter</taxon>
    </lineage>
</organism>
<dbReference type="Gene3D" id="3.40.30.10">
    <property type="entry name" value="Glutaredoxin"/>
    <property type="match status" value="1"/>
</dbReference>
<dbReference type="AlphaFoldDB" id="A0A5C8PFY6"/>
<dbReference type="Pfam" id="PF00578">
    <property type="entry name" value="AhpC-TSA"/>
    <property type="match status" value="1"/>
</dbReference>
<dbReference type="RefSeq" id="WP_147850071.1">
    <property type="nucleotide sequence ID" value="NZ_VDUZ01000035.1"/>
</dbReference>
<evidence type="ECO:0000313" key="2">
    <source>
        <dbReference type="EMBL" id="TXL72250.1"/>
    </source>
</evidence>
<dbReference type="PROSITE" id="PS51352">
    <property type="entry name" value="THIOREDOXIN_2"/>
    <property type="match status" value="1"/>
</dbReference>
<name>A0A5C8PFY6_9HYPH</name>
<comment type="caution">
    <text evidence="2">The sequence shown here is derived from an EMBL/GenBank/DDBJ whole genome shotgun (WGS) entry which is preliminary data.</text>
</comment>
<dbReference type="Gene3D" id="2.60.120.260">
    <property type="entry name" value="Galactose-binding domain-like"/>
    <property type="match status" value="1"/>
</dbReference>
<dbReference type="SUPFAM" id="SSF52833">
    <property type="entry name" value="Thioredoxin-like"/>
    <property type="match status" value="1"/>
</dbReference>
<dbReference type="InterPro" id="IPR000866">
    <property type="entry name" value="AhpC/TSA"/>
</dbReference>
<dbReference type="GO" id="GO:0016209">
    <property type="term" value="F:antioxidant activity"/>
    <property type="evidence" value="ECO:0007669"/>
    <property type="project" value="InterPro"/>
</dbReference>
<dbReference type="OrthoDB" id="9811352at2"/>
<dbReference type="InterPro" id="IPR050553">
    <property type="entry name" value="Thioredoxin_ResA/DsbE_sf"/>
</dbReference>
<dbReference type="InterPro" id="IPR006311">
    <property type="entry name" value="TAT_signal"/>
</dbReference>
<feature type="domain" description="Thioredoxin" evidence="1">
    <location>
        <begin position="44"/>
        <end position="193"/>
    </location>
</feature>
<dbReference type="EMBL" id="VDUZ01000035">
    <property type="protein sequence ID" value="TXL72250.1"/>
    <property type="molecule type" value="Genomic_DNA"/>
</dbReference>
<evidence type="ECO:0000259" key="1">
    <source>
        <dbReference type="PROSITE" id="PS51352"/>
    </source>
</evidence>
<accession>A0A5C8PFY6</accession>
<sequence length="363" mass="39710">MAPVETPAPINRRRFIAAAAGTLAGGLGMAADAQQPGRTRPADLPVEGRLPPFTGATGWINSAALAPADLRGKVVLVQFWTYTCINWLRAHPYVRAWSKKYQDQGLVVVGVHTPEFPFEGDIDNVRRAARDMQIGYPIAVDSDHAIWRAFDNQYWPAFYIVDALGRIRHHQFGEGGYAQSELVIQRLLEEAGARGIAREAVPVAGRGAEAAADWANLKSLETYVGYEQAENFASPGGAVLGRSRHYTVPPRLPLNHWALSGDWTIEGGLAALDAAEGRISYRFHARDLHLVMGAQARPVRFRVTIDGVPPQADHGSDVDAEGWGTAQEPRLYQLVRQSGAIADRTFEITFLDAGIRAYAFTFG</sequence>
<keyword evidence="3" id="KW-1185">Reference proteome</keyword>
<gene>
    <name evidence="2" type="ORF">FHP25_26860</name>
</gene>
<evidence type="ECO:0000313" key="3">
    <source>
        <dbReference type="Proteomes" id="UP000321638"/>
    </source>
</evidence>
<reference evidence="2 3" key="1">
    <citation type="submission" date="2019-06" db="EMBL/GenBank/DDBJ databases">
        <title>New taxonomy in bacterial strain CC-CFT640, isolated from vineyard.</title>
        <authorList>
            <person name="Lin S.-Y."/>
            <person name="Tsai C.-F."/>
            <person name="Young C.-C."/>
        </authorList>
    </citation>
    <scope>NUCLEOTIDE SEQUENCE [LARGE SCALE GENOMIC DNA]</scope>
    <source>
        <strain evidence="2 3">CC-CFT640</strain>
    </source>
</reference>
<dbReference type="PANTHER" id="PTHR42852">
    <property type="entry name" value="THIOL:DISULFIDE INTERCHANGE PROTEIN DSBE"/>
    <property type="match status" value="1"/>
</dbReference>
<dbReference type="Pfam" id="PF17991">
    <property type="entry name" value="Thioredoxin_10"/>
    <property type="match status" value="1"/>
</dbReference>
<dbReference type="Proteomes" id="UP000321638">
    <property type="component" value="Unassembled WGS sequence"/>
</dbReference>
<dbReference type="InterPro" id="IPR041017">
    <property type="entry name" value="Thioredoxin_10"/>
</dbReference>
<protein>
    <submittedName>
        <fullName evidence="2">Redoxin domain-containing protein</fullName>
    </submittedName>
</protein>
<dbReference type="GO" id="GO:0016491">
    <property type="term" value="F:oxidoreductase activity"/>
    <property type="evidence" value="ECO:0007669"/>
    <property type="project" value="InterPro"/>
</dbReference>
<proteinExistence type="predicted"/>